<organism evidence="2 3">
    <name type="scientific">Ruthenibacterium lactatiformans</name>
    <dbReference type="NCBI Taxonomy" id="1550024"/>
    <lineage>
        <taxon>Bacteria</taxon>
        <taxon>Bacillati</taxon>
        <taxon>Bacillota</taxon>
        <taxon>Clostridia</taxon>
        <taxon>Eubacteriales</taxon>
        <taxon>Oscillospiraceae</taxon>
        <taxon>Ruthenibacterium</taxon>
    </lineage>
</organism>
<evidence type="ECO:0000313" key="2">
    <source>
        <dbReference type="EMBL" id="MST91862.1"/>
    </source>
</evidence>
<evidence type="ECO:0000259" key="1">
    <source>
        <dbReference type="Pfam" id="PF21814"/>
    </source>
</evidence>
<comment type="caution">
    <text evidence="2">The sequence shown here is derived from an EMBL/GenBank/DDBJ whole genome shotgun (WGS) entry which is preliminary data.</text>
</comment>
<dbReference type="AlphaFoldDB" id="A0A6I2U2P8"/>
<dbReference type="EMBL" id="VUNJ01000006">
    <property type="protein sequence ID" value="MST91862.1"/>
    <property type="molecule type" value="Genomic_DNA"/>
</dbReference>
<evidence type="ECO:0000313" key="3">
    <source>
        <dbReference type="Proteomes" id="UP000431913"/>
    </source>
</evidence>
<gene>
    <name evidence="2" type="ORF">FYJ76_07890</name>
</gene>
<proteinExistence type="predicted"/>
<sequence length="110" mass="12033">MIPNVGNASIDSRKLTDYALNPEHPVGGNKAKVFESALGYNKSNAEEFMQQIYEKLPGGRAMLGKLDEFGQRYTVDISITGPNGNTVEVRTGWIIKKASDTPALTTIFVK</sequence>
<reference evidence="2 3" key="1">
    <citation type="submission" date="2019-08" db="EMBL/GenBank/DDBJ databases">
        <title>In-depth cultivation of the pig gut microbiome towards novel bacterial diversity and tailored functional studies.</title>
        <authorList>
            <person name="Wylensek D."/>
            <person name="Hitch T.C.A."/>
            <person name="Clavel T."/>
        </authorList>
    </citation>
    <scope>NUCLEOTIDE SEQUENCE [LARGE SCALE GENOMIC DNA]</scope>
    <source>
        <strain evidence="2 3">WCA3-601-WT-6J</strain>
    </source>
</reference>
<accession>A0A6I2U2P8</accession>
<feature type="domain" description="DUF6883" evidence="1">
    <location>
        <begin position="2"/>
        <end position="110"/>
    </location>
</feature>
<dbReference type="Proteomes" id="UP000431913">
    <property type="component" value="Unassembled WGS sequence"/>
</dbReference>
<dbReference type="Pfam" id="PF21814">
    <property type="entry name" value="DUF6883"/>
    <property type="match status" value="1"/>
</dbReference>
<protein>
    <recommendedName>
        <fullName evidence="1">DUF6883 domain-containing protein</fullName>
    </recommendedName>
</protein>
<dbReference type="InterPro" id="IPR049250">
    <property type="entry name" value="DUF6883"/>
</dbReference>
<name>A0A6I2U2P8_9FIRM</name>